<evidence type="ECO:0008006" key="4">
    <source>
        <dbReference type="Google" id="ProtNLM"/>
    </source>
</evidence>
<evidence type="ECO:0000313" key="3">
    <source>
        <dbReference type="Proteomes" id="UP001157418"/>
    </source>
</evidence>
<dbReference type="InterPro" id="IPR035979">
    <property type="entry name" value="RBD_domain_sf"/>
</dbReference>
<evidence type="ECO:0000256" key="1">
    <source>
        <dbReference type="SAM" id="MobiDB-lite"/>
    </source>
</evidence>
<dbReference type="AlphaFoldDB" id="A0AAU9LUC7"/>
<dbReference type="SUPFAM" id="SSF54928">
    <property type="entry name" value="RNA-binding domain, RBD"/>
    <property type="match status" value="1"/>
</dbReference>
<dbReference type="Gene3D" id="3.30.70.330">
    <property type="match status" value="1"/>
</dbReference>
<dbReference type="EMBL" id="CAKMRJ010000002">
    <property type="protein sequence ID" value="CAH1416028.1"/>
    <property type="molecule type" value="Genomic_DNA"/>
</dbReference>
<sequence>MATISSAMISSTSYLHHHPTSKSFKTQLPNSFKLNPNLSQPLLRFTISPIVSNPRQPTRLLSVAEETPVAVVTVDPSSEAARRLYVGNIPRTTNNDELQKVFEDMVPLRKLR</sequence>
<proteinExistence type="predicted"/>
<feature type="region of interest" description="Disordered" evidence="1">
    <location>
        <begin position="10"/>
        <end position="30"/>
    </location>
</feature>
<dbReference type="InterPro" id="IPR012677">
    <property type="entry name" value="Nucleotide-bd_a/b_plait_sf"/>
</dbReference>
<name>A0AAU9LUC7_9ASTR</name>
<comment type="caution">
    <text evidence="2">The sequence shown here is derived from an EMBL/GenBank/DDBJ whole genome shotgun (WGS) entry which is preliminary data.</text>
</comment>
<dbReference type="Proteomes" id="UP001157418">
    <property type="component" value="Unassembled WGS sequence"/>
</dbReference>
<protein>
    <recommendedName>
        <fullName evidence="4">RRM domain-containing protein</fullName>
    </recommendedName>
</protein>
<evidence type="ECO:0000313" key="2">
    <source>
        <dbReference type="EMBL" id="CAH1416028.1"/>
    </source>
</evidence>
<feature type="compositionally biased region" description="Polar residues" evidence="1">
    <location>
        <begin position="21"/>
        <end position="30"/>
    </location>
</feature>
<organism evidence="2 3">
    <name type="scientific">Lactuca virosa</name>
    <dbReference type="NCBI Taxonomy" id="75947"/>
    <lineage>
        <taxon>Eukaryota</taxon>
        <taxon>Viridiplantae</taxon>
        <taxon>Streptophyta</taxon>
        <taxon>Embryophyta</taxon>
        <taxon>Tracheophyta</taxon>
        <taxon>Spermatophyta</taxon>
        <taxon>Magnoliopsida</taxon>
        <taxon>eudicotyledons</taxon>
        <taxon>Gunneridae</taxon>
        <taxon>Pentapetalae</taxon>
        <taxon>asterids</taxon>
        <taxon>campanulids</taxon>
        <taxon>Asterales</taxon>
        <taxon>Asteraceae</taxon>
        <taxon>Cichorioideae</taxon>
        <taxon>Cichorieae</taxon>
        <taxon>Lactucinae</taxon>
        <taxon>Lactuca</taxon>
    </lineage>
</organism>
<keyword evidence="3" id="KW-1185">Reference proteome</keyword>
<accession>A0AAU9LUC7</accession>
<reference evidence="2 3" key="1">
    <citation type="submission" date="2022-01" db="EMBL/GenBank/DDBJ databases">
        <authorList>
            <person name="Xiong W."/>
            <person name="Schranz E."/>
        </authorList>
    </citation>
    <scope>NUCLEOTIDE SEQUENCE [LARGE SCALE GENOMIC DNA]</scope>
</reference>
<gene>
    <name evidence="2" type="ORF">LVIROSA_LOCUS3828</name>
</gene>
<dbReference type="GO" id="GO:0003676">
    <property type="term" value="F:nucleic acid binding"/>
    <property type="evidence" value="ECO:0007669"/>
    <property type="project" value="InterPro"/>
</dbReference>